<dbReference type="Proteomes" id="UP000266841">
    <property type="component" value="Unassembled WGS sequence"/>
</dbReference>
<proteinExistence type="predicted"/>
<dbReference type="EMBL" id="AGNL01002293">
    <property type="protein sequence ID" value="EJK76334.1"/>
    <property type="molecule type" value="Genomic_DNA"/>
</dbReference>
<evidence type="ECO:0000313" key="2">
    <source>
        <dbReference type="Proteomes" id="UP000266841"/>
    </source>
</evidence>
<gene>
    <name evidence="1" type="ORF">THAOC_01907</name>
</gene>
<evidence type="ECO:0000313" key="1">
    <source>
        <dbReference type="EMBL" id="EJK76334.1"/>
    </source>
</evidence>
<dbReference type="AlphaFoldDB" id="K0TH35"/>
<sequence>NVTSLPDCVRIGVDDPSYDVPANVAGDFGVGDFYIEMDISGTDLPINYSFCAGGCPSFNYGALFIRSGRENHPYEGPSAFIATNGDVLFRVHAEEELIIEKVLPDIANSAVTYHLEFLRRGSKLVAEIDGKKYEKTITKEIGAVAAELLKRAPLRFRGNHVTSDYQPLILNVTNISIN</sequence>
<organism evidence="1 2">
    <name type="scientific">Thalassiosira oceanica</name>
    <name type="common">Marine diatom</name>
    <dbReference type="NCBI Taxonomy" id="159749"/>
    <lineage>
        <taxon>Eukaryota</taxon>
        <taxon>Sar</taxon>
        <taxon>Stramenopiles</taxon>
        <taxon>Ochrophyta</taxon>
        <taxon>Bacillariophyta</taxon>
        <taxon>Coscinodiscophyceae</taxon>
        <taxon>Thalassiosirophycidae</taxon>
        <taxon>Thalassiosirales</taxon>
        <taxon>Thalassiosiraceae</taxon>
        <taxon>Thalassiosira</taxon>
    </lineage>
</organism>
<reference evidence="1 2" key="1">
    <citation type="journal article" date="2012" name="Genome Biol.">
        <title>Genome and low-iron response of an oceanic diatom adapted to chronic iron limitation.</title>
        <authorList>
            <person name="Lommer M."/>
            <person name="Specht M."/>
            <person name="Roy A.S."/>
            <person name="Kraemer L."/>
            <person name="Andreson R."/>
            <person name="Gutowska M.A."/>
            <person name="Wolf J."/>
            <person name="Bergner S.V."/>
            <person name="Schilhabel M.B."/>
            <person name="Klostermeier U.C."/>
            <person name="Beiko R.G."/>
            <person name="Rosenstiel P."/>
            <person name="Hippler M."/>
            <person name="Laroche J."/>
        </authorList>
    </citation>
    <scope>NUCLEOTIDE SEQUENCE [LARGE SCALE GENOMIC DNA]</scope>
    <source>
        <strain evidence="1 2">CCMP1005</strain>
    </source>
</reference>
<comment type="caution">
    <text evidence="1">The sequence shown here is derived from an EMBL/GenBank/DDBJ whole genome shotgun (WGS) entry which is preliminary data.</text>
</comment>
<dbReference type="eggNOG" id="ENOG502SF2C">
    <property type="taxonomic scope" value="Eukaryota"/>
</dbReference>
<feature type="non-terminal residue" evidence="1">
    <location>
        <position position="1"/>
    </location>
</feature>
<keyword evidence="2" id="KW-1185">Reference proteome</keyword>
<accession>K0TH35</accession>
<protein>
    <submittedName>
        <fullName evidence="1">Uncharacterized protein</fullName>
    </submittedName>
</protein>
<name>K0TH35_THAOC</name>